<proteinExistence type="predicted"/>
<comment type="caution">
    <text evidence="1">The sequence shown here is derived from an EMBL/GenBank/DDBJ whole genome shotgun (WGS) entry which is preliminary data.</text>
</comment>
<gene>
    <name evidence="1" type="ORF">LSH36_890g00063</name>
</gene>
<reference evidence="1" key="1">
    <citation type="journal article" date="2023" name="Mol. Biol. Evol.">
        <title>Third-Generation Sequencing Reveals the Adaptive Role of the Epigenome in Three Deep-Sea Polychaetes.</title>
        <authorList>
            <person name="Perez M."/>
            <person name="Aroh O."/>
            <person name="Sun Y."/>
            <person name="Lan Y."/>
            <person name="Juniper S.K."/>
            <person name="Young C.R."/>
            <person name="Angers B."/>
            <person name="Qian P.Y."/>
        </authorList>
    </citation>
    <scope>NUCLEOTIDE SEQUENCE</scope>
    <source>
        <strain evidence="1">P08H-3</strain>
    </source>
</reference>
<dbReference type="EMBL" id="JAODUP010000890">
    <property type="protein sequence ID" value="KAK2142977.1"/>
    <property type="molecule type" value="Genomic_DNA"/>
</dbReference>
<dbReference type="AlphaFoldDB" id="A0AAD9IXX2"/>
<protein>
    <submittedName>
        <fullName evidence="1">Uncharacterized protein</fullName>
    </submittedName>
</protein>
<evidence type="ECO:0000313" key="1">
    <source>
        <dbReference type="EMBL" id="KAK2142977.1"/>
    </source>
</evidence>
<keyword evidence="2" id="KW-1185">Reference proteome</keyword>
<dbReference type="PANTHER" id="PTHR22605:SF16">
    <property type="entry name" value="E3 UBIQUITIN-PROTEIN LIGASE RNF213"/>
    <property type="match status" value="1"/>
</dbReference>
<evidence type="ECO:0000313" key="2">
    <source>
        <dbReference type="Proteomes" id="UP001208570"/>
    </source>
</evidence>
<dbReference type="Proteomes" id="UP001208570">
    <property type="component" value="Unassembled WGS sequence"/>
</dbReference>
<dbReference type="GO" id="GO:0004842">
    <property type="term" value="F:ubiquitin-protein transferase activity"/>
    <property type="evidence" value="ECO:0007669"/>
    <property type="project" value="InterPro"/>
</dbReference>
<dbReference type="InterPro" id="IPR031248">
    <property type="entry name" value="RNF213"/>
</dbReference>
<name>A0AAD9IXX2_9ANNE</name>
<accession>A0AAD9IXX2</accession>
<dbReference type="GO" id="GO:0016887">
    <property type="term" value="F:ATP hydrolysis activity"/>
    <property type="evidence" value="ECO:0007669"/>
    <property type="project" value="InterPro"/>
</dbReference>
<dbReference type="PANTHER" id="PTHR22605">
    <property type="entry name" value="RZ-TYPE DOMAIN-CONTAINING PROTEIN"/>
    <property type="match status" value="1"/>
</dbReference>
<organism evidence="1 2">
    <name type="scientific">Paralvinella palmiformis</name>
    <dbReference type="NCBI Taxonomy" id="53620"/>
    <lineage>
        <taxon>Eukaryota</taxon>
        <taxon>Metazoa</taxon>
        <taxon>Spiralia</taxon>
        <taxon>Lophotrochozoa</taxon>
        <taxon>Annelida</taxon>
        <taxon>Polychaeta</taxon>
        <taxon>Sedentaria</taxon>
        <taxon>Canalipalpata</taxon>
        <taxon>Terebellida</taxon>
        <taxon>Terebelliformia</taxon>
        <taxon>Alvinellidae</taxon>
        <taxon>Paralvinella</taxon>
    </lineage>
</organism>
<sequence length="531" mass="61357">MWKHLVADIEVVSKALGRNKEDVALFMHLLLKQMLSVERAGNQTANYDLKSRESRQIWETKFNEHYIKPTLTQFESNIDVVNKQIATDDRLGNNPIFHVLYKVNENSEKSVDVDNIQEEVTVWLLRARITIEHLEREFLKASLQPSDELHNTTNKVQDGEVLKHFLQEEHHLRILRCLPGIVQLQQMLVQKFYRSIDRAYATEITLKIFKEKHLKEHQIGQFEELVTLFAEAWNQLRGEMTTFAIKGSTISEEYLEQAVDDNVSLAILIGNINSQDVTQAHLICYDIERDLMPIIMTNCNYSLAAGQHTRMEYDFISLERQIEERFIQGRPRITPSVSLILFKEEFTNAALFMQLENKIHQESLPNNDQRQIIRGLQDLMDYNDGLAILDTTIGFLVSVGGRKDHILLGFIHEKLKMEHGVLGRVAQNCCLKHVESMNEPSSSQTKNRLGSLLPQLYEFIILHVAKNPTDSNSEDYVNDRNHPLGFSLNTYLDGREYPHIPRLTNEQFPEEVCVKHCVSTWKVAAEILAKV</sequence>